<dbReference type="AlphaFoldDB" id="A0A200QSD3"/>
<protein>
    <submittedName>
        <fullName evidence="1">Uncharacterized protein</fullName>
    </submittedName>
</protein>
<keyword evidence="2" id="KW-1185">Reference proteome</keyword>
<reference evidence="1 2" key="1">
    <citation type="journal article" date="2017" name="Mol. Plant">
        <title>The Genome of Medicinal Plant Macleaya cordata Provides New Insights into Benzylisoquinoline Alkaloids Metabolism.</title>
        <authorList>
            <person name="Liu X."/>
            <person name="Liu Y."/>
            <person name="Huang P."/>
            <person name="Ma Y."/>
            <person name="Qing Z."/>
            <person name="Tang Q."/>
            <person name="Cao H."/>
            <person name="Cheng P."/>
            <person name="Zheng Y."/>
            <person name="Yuan Z."/>
            <person name="Zhou Y."/>
            <person name="Liu J."/>
            <person name="Tang Z."/>
            <person name="Zhuo Y."/>
            <person name="Zhang Y."/>
            <person name="Yu L."/>
            <person name="Huang J."/>
            <person name="Yang P."/>
            <person name="Peng Q."/>
            <person name="Zhang J."/>
            <person name="Jiang W."/>
            <person name="Zhang Z."/>
            <person name="Lin K."/>
            <person name="Ro D.K."/>
            <person name="Chen X."/>
            <person name="Xiong X."/>
            <person name="Shang Y."/>
            <person name="Huang S."/>
            <person name="Zeng J."/>
        </authorList>
    </citation>
    <scope>NUCLEOTIDE SEQUENCE [LARGE SCALE GENOMIC DNA]</scope>
    <source>
        <strain evidence="2">cv. BLH2017</strain>
        <tissue evidence="1">Root</tissue>
    </source>
</reference>
<proteinExistence type="predicted"/>
<dbReference type="Proteomes" id="UP000195402">
    <property type="component" value="Unassembled WGS sequence"/>
</dbReference>
<comment type="caution">
    <text evidence="1">The sequence shown here is derived from an EMBL/GenBank/DDBJ whole genome shotgun (WGS) entry which is preliminary data.</text>
</comment>
<dbReference type="InParanoid" id="A0A200QSD3"/>
<sequence>MKDINGVIEVLEWIQVKGTAEWISNSIYGPMNYKLVQGASLFRVFYCSIWDFFHG</sequence>
<dbReference type="EMBL" id="MVGT01001150">
    <property type="protein sequence ID" value="OVA13359.1"/>
    <property type="molecule type" value="Genomic_DNA"/>
</dbReference>
<accession>A0A200QSD3</accession>
<gene>
    <name evidence="1" type="ORF">BVC80_285g91</name>
</gene>
<name>A0A200QSD3_MACCD</name>
<organism evidence="1 2">
    <name type="scientific">Macleaya cordata</name>
    <name type="common">Five-seeded plume-poppy</name>
    <name type="synonym">Bocconia cordata</name>
    <dbReference type="NCBI Taxonomy" id="56857"/>
    <lineage>
        <taxon>Eukaryota</taxon>
        <taxon>Viridiplantae</taxon>
        <taxon>Streptophyta</taxon>
        <taxon>Embryophyta</taxon>
        <taxon>Tracheophyta</taxon>
        <taxon>Spermatophyta</taxon>
        <taxon>Magnoliopsida</taxon>
        <taxon>Ranunculales</taxon>
        <taxon>Papaveraceae</taxon>
        <taxon>Papaveroideae</taxon>
        <taxon>Macleaya</taxon>
    </lineage>
</organism>
<evidence type="ECO:0000313" key="2">
    <source>
        <dbReference type="Proteomes" id="UP000195402"/>
    </source>
</evidence>
<evidence type="ECO:0000313" key="1">
    <source>
        <dbReference type="EMBL" id="OVA13359.1"/>
    </source>
</evidence>